<dbReference type="InterPro" id="IPR025669">
    <property type="entry name" value="AAA_dom"/>
</dbReference>
<dbReference type="RefSeq" id="WP_120709244.1">
    <property type="nucleotide sequence ID" value="NZ_CP032697.1"/>
</dbReference>
<protein>
    <submittedName>
        <fullName evidence="2">ParA family protein</fullName>
    </submittedName>
</protein>
<name>A0A387G949_9HYPH</name>
<dbReference type="InterPro" id="IPR027417">
    <property type="entry name" value="P-loop_NTPase"/>
</dbReference>
<dbReference type="PANTHER" id="PTHR13696">
    <property type="entry name" value="P-LOOP CONTAINING NUCLEOSIDE TRIPHOSPHATE HYDROLASE"/>
    <property type="match status" value="1"/>
</dbReference>
<dbReference type="AlphaFoldDB" id="A0A387G949"/>
<reference evidence="2 3" key="1">
    <citation type="submission" date="2018-10" db="EMBL/GenBank/DDBJ databases">
        <title>Rhizobium etli, R. leguminosarum and a new Rhizobium genospecies from Phaseolus dumosus.</title>
        <authorList>
            <person name="Ramirez-Puebla S.T."/>
            <person name="Rogel-Hernandez M.A."/>
            <person name="Guerrero G."/>
            <person name="Ormeno-Orrillo E."/>
            <person name="Martinez-Romero J.C."/>
            <person name="Negrete-Yankelevich S."/>
            <person name="Martinez-Romero E."/>
        </authorList>
    </citation>
    <scope>NUCLEOTIDE SEQUENCE [LARGE SCALE GENOMIC DNA]</scope>
    <source>
        <strain evidence="2 3">CCGE525</strain>
        <plasmid evidence="3">prccge525a</plasmid>
    </source>
</reference>
<accession>A0A387G949</accession>
<dbReference type="Gene3D" id="3.40.50.300">
    <property type="entry name" value="P-loop containing nucleotide triphosphate hydrolases"/>
    <property type="match status" value="1"/>
</dbReference>
<dbReference type="CDD" id="cd02042">
    <property type="entry name" value="ParAB_family"/>
    <property type="match status" value="1"/>
</dbReference>
<sequence>MTIIAMANSKGGVGKSTLCLLIASELAQNGTNVLIIDADQKQQSCLQWYGRCKRAGTLPTSLTAVSASTPDDLKATLKTASADIILIDVQGSINDLLVAAIVASDITLVPAKANVMEMVETVKLFEWAQSSLKRAPLRLVLNRVEGIDTNTAAFQDAVQMIRDNKLAALPTFVRARKVYEQFSKEAGSLAQIGKDPSKAEQVSKARSNIVSVISDISRIIGEAA</sequence>
<dbReference type="SUPFAM" id="SSF52540">
    <property type="entry name" value="P-loop containing nucleoside triphosphate hydrolases"/>
    <property type="match status" value="1"/>
</dbReference>
<dbReference type="EMBL" id="CP032697">
    <property type="protein sequence ID" value="AYG64352.1"/>
    <property type="molecule type" value="Genomic_DNA"/>
</dbReference>
<keyword evidence="2" id="KW-0614">Plasmid</keyword>
<geneLocation type="plasmid" evidence="3">
    <name>prccge525a</name>
</geneLocation>
<dbReference type="KEGG" id="rjg:CCGE525_36990"/>
<evidence type="ECO:0000313" key="2">
    <source>
        <dbReference type="EMBL" id="AYG64352.1"/>
    </source>
</evidence>
<dbReference type="PIRSF" id="PIRSF009320">
    <property type="entry name" value="Nuc_binding_HP_1000"/>
    <property type="match status" value="1"/>
</dbReference>
<proteinExistence type="predicted"/>
<keyword evidence="3" id="KW-1185">Reference proteome</keyword>
<dbReference type="InterPro" id="IPR050678">
    <property type="entry name" value="DNA_Partitioning_ATPase"/>
</dbReference>
<dbReference type="Proteomes" id="UP000282195">
    <property type="component" value="Plasmid pRCCGE525a"/>
</dbReference>
<evidence type="ECO:0000259" key="1">
    <source>
        <dbReference type="Pfam" id="PF13614"/>
    </source>
</evidence>
<dbReference type="OrthoDB" id="113462at2"/>
<dbReference type="Pfam" id="PF13614">
    <property type="entry name" value="AAA_31"/>
    <property type="match status" value="1"/>
</dbReference>
<organism evidence="2 3">
    <name type="scientific">Rhizobium jaguaris</name>
    <dbReference type="NCBI Taxonomy" id="1312183"/>
    <lineage>
        <taxon>Bacteria</taxon>
        <taxon>Pseudomonadati</taxon>
        <taxon>Pseudomonadota</taxon>
        <taxon>Alphaproteobacteria</taxon>
        <taxon>Hyphomicrobiales</taxon>
        <taxon>Rhizobiaceae</taxon>
        <taxon>Rhizobium/Agrobacterium group</taxon>
        <taxon>Rhizobium</taxon>
    </lineage>
</organism>
<dbReference type="PANTHER" id="PTHR13696:SF96">
    <property type="entry name" value="COBQ_COBB_MIND_PARA NUCLEOTIDE BINDING DOMAIN-CONTAINING PROTEIN"/>
    <property type="match status" value="1"/>
</dbReference>
<feature type="domain" description="AAA" evidence="1">
    <location>
        <begin position="1"/>
        <end position="43"/>
    </location>
</feature>
<evidence type="ECO:0000313" key="3">
    <source>
        <dbReference type="Proteomes" id="UP000282195"/>
    </source>
</evidence>
<gene>
    <name evidence="2" type="ORF">CCGE525_36990</name>
</gene>